<reference evidence="1" key="1">
    <citation type="submission" date="2020-05" db="EMBL/GenBank/DDBJ databases">
        <title>Mycena genomes resolve the evolution of fungal bioluminescence.</title>
        <authorList>
            <person name="Tsai I.J."/>
        </authorList>
    </citation>
    <scope>NUCLEOTIDE SEQUENCE</scope>
    <source>
        <strain evidence="1">CCC161011</strain>
    </source>
</reference>
<name>A0A8H6YTH1_9AGAR</name>
<dbReference type="Proteomes" id="UP000620124">
    <property type="component" value="Unassembled WGS sequence"/>
</dbReference>
<protein>
    <submittedName>
        <fullName evidence="1">Uncharacterized protein</fullName>
    </submittedName>
</protein>
<comment type="caution">
    <text evidence="1">The sequence shown here is derived from an EMBL/GenBank/DDBJ whole genome shotgun (WGS) entry which is preliminary data.</text>
</comment>
<sequence>MHYQTFLECLGRHFARWQHVFLESLDHCALESLAQGEPSEYPKLRSLVCSYCTFGSDVIFEGLILHPVPWSQLKRYHEYQVEWTPNSERQWTIISQLTNVVNLRASFYAEFDGRLCGSLAFSNHALLDILTEIGALTDFAIELRDIDAAHLFTFLTLTNSKILVPHLQALRTTDFKPIAGEALDALFEMVCQRFGISG</sequence>
<dbReference type="OrthoDB" id="3046363at2759"/>
<dbReference type="EMBL" id="JACAZI010000003">
    <property type="protein sequence ID" value="KAF7364877.1"/>
    <property type="molecule type" value="Genomic_DNA"/>
</dbReference>
<gene>
    <name evidence="1" type="ORF">MVEN_00358100</name>
</gene>
<accession>A0A8H6YTH1</accession>
<proteinExistence type="predicted"/>
<evidence type="ECO:0000313" key="1">
    <source>
        <dbReference type="EMBL" id="KAF7364877.1"/>
    </source>
</evidence>
<organism evidence="1 2">
    <name type="scientific">Mycena venus</name>
    <dbReference type="NCBI Taxonomy" id="2733690"/>
    <lineage>
        <taxon>Eukaryota</taxon>
        <taxon>Fungi</taxon>
        <taxon>Dikarya</taxon>
        <taxon>Basidiomycota</taxon>
        <taxon>Agaricomycotina</taxon>
        <taxon>Agaricomycetes</taxon>
        <taxon>Agaricomycetidae</taxon>
        <taxon>Agaricales</taxon>
        <taxon>Marasmiineae</taxon>
        <taxon>Mycenaceae</taxon>
        <taxon>Mycena</taxon>
    </lineage>
</organism>
<dbReference type="AlphaFoldDB" id="A0A8H6YTH1"/>
<keyword evidence="2" id="KW-1185">Reference proteome</keyword>
<evidence type="ECO:0000313" key="2">
    <source>
        <dbReference type="Proteomes" id="UP000620124"/>
    </source>
</evidence>